<evidence type="ECO:0000259" key="2">
    <source>
        <dbReference type="Pfam" id="PF03732"/>
    </source>
</evidence>
<proteinExistence type="predicted"/>
<feature type="region of interest" description="Disordered" evidence="1">
    <location>
        <begin position="114"/>
        <end position="173"/>
    </location>
</feature>
<feature type="domain" description="Retrotransposon gag" evidence="2">
    <location>
        <begin position="342"/>
        <end position="403"/>
    </location>
</feature>
<feature type="compositionally biased region" description="Acidic residues" evidence="1">
    <location>
        <begin position="116"/>
        <end position="125"/>
    </location>
</feature>
<dbReference type="PANTHER" id="PTHR33223:SF11">
    <property type="entry name" value="ELEMENT PROTEIN, PUTATIVE-RELATED"/>
    <property type="match status" value="1"/>
</dbReference>
<evidence type="ECO:0000256" key="1">
    <source>
        <dbReference type="SAM" id="MobiDB-lite"/>
    </source>
</evidence>
<dbReference type="EMBL" id="BKCJ010004599">
    <property type="protein sequence ID" value="GEU61994.1"/>
    <property type="molecule type" value="Genomic_DNA"/>
</dbReference>
<dbReference type="AlphaFoldDB" id="A0A6L2LNX1"/>
<sequence length="404" mass="47077">MGDKNLICTLEDYSKPSHESYRNTIKLPVGNNVVPLRSETIRLVQNGCSLQGHQSEDPKQHLKDFLKLVDSLHLDGSITTWEDLTTCFLAQFFPPRRTAKLRNKILMFQQYHGESLSEENEAEEESSVKPRKTGYINREEADDTDEVEIEKEFNEETKGEPREEEGDDPKHFDTFPTMKELRYHEWLLKNPRPPRSWGDWDSWYYSSYEEIGRKAHFLEDKQILSVGVFSTWMAFRGNTRDLGSFGEEMNKITHLNQILKEVLLTERGDGVASIKRRHRDLFSDGLRNLEIASGRGQLIEDLESSTLDNKDANEHIKKVQKIVDLFDIPEVTQYQIMLRISHMLLTRATNRWLRNEPAGSIATWETLKANFLSKYCPPARTAKKIEEINNFQQEFGETLYQAWE</sequence>
<dbReference type="Pfam" id="PF03732">
    <property type="entry name" value="Retrotrans_gag"/>
    <property type="match status" value="2"/>
</dbReference>
<protein>
    <recommendedName>
        <fullName evidence="2">Retrotransposon gag domain-containing protein</fullName>
    </recommendedName>
</protein>
<dbReference type="InterPro" id="IPR005162">
    <property type="entry name" value="Retrotrans_gag_dom"/>
</dbReference>
<feature type="compositionally biased region" description="Acidic residues" evidence="1">
    <location>
        <begin position="140"/>
        <end position="149"/>
    </location>
</feature>
<organism evidence="3">
    <name type="scientific">Tanacetum cinerariifolium</name>
    <name type="common">Dalmatian daisy</name>
    <name type="synonym">Chrysanthemum cinerariifolium</name>
    <dbReference type="NCBI Taxonomy" id="118510"/>
    <lineage>
        <taxon>Eukaryota</taxon>
        <taxon>Viridiplantae</taxon>
        <taxon>Streptophyta</taxon>
        <taxon>Embryophyta</taxon>
        <taxon>Tracheophyta</taxon>
        <taxon>Spermatophyta</taxon>
        <taxon>Magnoliopsida</taxon>
        <taxon>eudicotyledons</taxon>
        <taxon>Gunneridae</taxon>
        <taxon>Pentapetalae</taxon>
        <taxon>asterids</taxon>
        <taxon>campanulids</taxon>
        <taxon>Asterales</taxon>
        <taxon>Asteraceae</taxon>
        <taxon>Asteroideae</taxon>
        <taxon>Anthemideae</taxon>
        <taxon>Anthemidinae</taxon>
        <taxon>Tanacetum</taxon>
    </lineage>
</organism>
<gene>
    <name evidence="3" type="ORF">Tci_033972</name>
</gene>
<feature type="domain" description="Retrotransposon gag" evidence="2">
    <location>
        <begin position="75"/>
        <end position="118"/>
    </location>
</feature>
<name>A0A6L2LNX1_TANCI</name>
<evidence type="ECO:0000313" key="3">
    <source>
        <dbReference type="EMBL" id="GEU61994.1"/>
    </source>
</evidence>
<reference evidence="3" key="1">
    <citation type="journal article" date="2019" name="Sci. Rep.">
        <title>Draft genome of Tanacetum cinerariifolium, the natural source of mosquito coil.</title>
        <authorList>
            <person name="Yamashiro T."/>
            <person name="Shiraishi A."/>
            <person name="Satake H."/>
            <person name="Nakayama K."/>
        </authorList>
    </citation>
    <scope>NUCLEOTIDE SEQUENCE</scope>
</reference>
<dbReference type="PANTHER" id="PTHR33223">
    <property type="entry name" value="CCHC-TYPE DOMAIN-CONTAINING PROTEIN"/>
    <property type="match status" value="1"/>
</dbReference>
<feature type="compositionally biased region" description="Basic and acidic residues" evidence="1">
    <location>
        <begin position="150"/>
        <end position="161"/>
    </location>
</feature>
<accession>A0A6L2LNX1</accession>
<comment type="caution">
    <text evidence="3">The sequence shown here is derived from an EMBL/GenBank/DDBJ whole genome shotgun (WGS) entry which is preliminary data.</text>
</comment>